<dbReference type="SUPFAM" id="SSF56672">
    <property type="entry name" value="DNA/RNA polymerases"/>
    <property type="match status" value="1"/>
</dbReference>
<name>A0A0G4HJF5_9ALVE</name>
<dbReference type="InterPro" id="IPR043502">
    <property type="entry name" value="DNA/RNA_pol_sf"/>
</dbReference>
<organism evidence="3">
    <name type="scientific">Chromera velia CCMP2878</name>
    <dbReference type="NCBI Taxonomy" id="1169474"/>
    <lineage>
        <taxon>Eukaryota</taxon>
        <taxon>Sar</taxon>
        <taxon>Alveolata</taxon>
        <taxon>Colpodellida</taxon>
        <taxon>Chromeraceae</taxon>
        <taxon>Chromera</taxon>
    </lineage>
</organism>
<dbReference type="Pfam" id="PF00078">
    <property type="entry name" value="RVT_1"/>
    <property type="match status" value="1"/>
</dbReference>
<dbReference type="InterPro" id="IPR000477">
    <property type="entry name" value="RT_dom"/>
</dbReference>
<dbReference type="Gene3D" id="3.30.70.270">
    <property type="match status" value="2"/>
</dbReference>
<reference evidence="3" key="1">
    <citation type="submission" date="2014-11" db="EMBL/GenBank/DDBJ databases">
        <authorList>
            <person name="Otto D Thomas"/>
            <person name="Naeem Raeece"/>
        </authorList>
    </citation>
    <scope>NUCLEOTIDE SEQUENCE</scope>
</reference>
<evidence type="ECO:0000313" key="3">
    <source>
        <dbReference type="EMBL" id="CEM44177.1"/>
    </source>
</evidence>
<dbReference type="Gene3D" id="3.10.10.10">
    <property type="entry name" value="HIV Type 1 Reverse Transcriptase, subunit A, domain 1"/>
    <property type="match status" value="1"/>
</dbReference>
<feature type="region of interest" description="Disordered" evidence="1">
    <location>
        <begin position="182"/>
        <end position="203"/>
    </location>
</feature>
<dbReference type="InterPro" id="IPR050951">
    <property type="entry name" value="Retrovirus_Pol_polyprotein"/>
</dbReference>
<dbReference type="CDD" id="cd01647">
    <property type="entry name" value="RT_LTR"/>
    <property type="match status" value="1"/>
</dbReference>
<dbReference type="PhylomeDB" id="A0A0G4HJF5"/>
<dbReference type="InterPro" id="IPR043128">
    <property type="entry name" value="Rev_trsase/Diguanyl_cyclase"/>
</dbReference>
<sequence>MGCGASSSKKPRQDAVVALDGTKLNDDSSFVGGDPELFQRARPRPTNPTPGGDDADGQTVDNFQGAREVMQNRQDTEMLVLESADSEDLNGSFQNRIDRDLPQPSNPTRLRPVGAAAEQQAQGMHGGLRLAPVKQPTVVHVPSVKVPAAQKDAPGPGFADAGLPGALETLDTGGNGGGGLNMMKAPAQQPRRKKFDDDDERLMGGEVDPRVRAVLKKHYDRFPDELPGLPPHRPIKCEIKLEAGHTPPARALYRLSFGQLDELRKQLDSYLEKGYIRPSSSPYAAPVLFVQKADGTQRMCIDFTGLNKITIKDKFPLPHPEDLLNRLHGAKIFSSLDLRQYFHQLRIREGDEEKTAFVTRYGSFEWLVMPFGLSNAPSISMRLITHVLRPLLDSCVVVFIDDVLVFSRTPEEHVEHIHRVLSLLREHDFYIKVTKCTWIKKWTKFLGLVIDEGGVRPAPEKLQGLQEFPEPKDRTGLRQFLGLANWFRRFVPRFSYIAAPLLSLLRTTVPFNWKAEHSLVFPLLKKAVLDHATLALPDPKQPVVLVPDASLSAQAIGAVAM</sequence>
<dbReference type="AlphaFoldDB" id="A0A0G4HJF5"/>
<dbReference type="PANTHER" id="PTHR37984:SF5">
    <property type="entry name" value="PROTEIN NYNRIN-LIKE"/>
    <property type="match status" value="1"/>
</dbReference>
<dbReference type="VEuPathDB" id="CryptoDB:Cvel_7071"/>
<accession>A0A0G4HJF5</accession>
<dbReference type="FunFam" id="3.30.70.270:FF:000020">
    <property type="entry name" value="Transposon Tf2-6 polyprotein-like Protein"/>
    <property type="match status" value="1"/>
</dbReference>
<dbReference type="PROSITE" id="PS50878">
    <property type="entry name" value="RT_POL"/>
    <property type="match status" value="1"/>
</dbReference>
<proteinExistence type="predicted"/>
<gene>
    <name evidence="3" type="ORF">Cvel_7071</name>
</gene>
<evidence type="ECO:0000256" key="1">
    <source>
        <dbReference type="SAM" id="MobiDB-lite"/>
    </source>
</evidence>
<evidence type="ECO:0000259" key="2">
    <source>
        <dbReference type="PROSITE" id="PS50878"/>
    </source>
</evidence>
<feature type="domain" description="Reverse transcriptase" evidence="2">
    <location>
        <begin position="271"/>
        <end position="450"/>
    </location>
</feature>
<feature type="region of interest" description="Disordered" evidence="1">
    <location>
        <begin position="1"/>
        <end position="60"/>
    </location>
</feature>
<dbReference type="EMBL" id="CDMZ01002858">
    <property type="protein sequence ID" value="CEM44177.1"/>
    <property type="molecule type" value="Genomic_DNA"/>
</dbReference>
<dbReference type="PANTHER" id="PTHR37984">
    <property type="entry name" value="PROTEIN CBG26694"/>
    <property type="match status" value="1"/>
</dbReference>
<protein>
    <recommendedName>
        <fullName evidence="2">Reverse transcriptase domain-containing protein</fullName>
    </recommendedName>
</protein>